<protein>
    <submittedName>
        <fullName evidence="8">ABC transporter permease</fullName>
    </submittedName>
</protein>
<evidence type="ECO:0000256" key="3">
    <source>
        <dbReference type="ARBA" id="ARBA00022692"/>
    </source>
</evidence>
<feature type="transmembrane region" description="Helical" evidence="6">
    <location>
        <begin position="774"/>
        <end position="803"/>
    </location>
</feature>
<dbReference type="Pfam" id="PF02687">
    <property type="entry name" value="FtsX"/>
    <property type="match status" value="2"/>
</dbReference>
<evidence type="ECO:0000256" key="5">
    <source>
        <dbReference type="ARBA" id="ARBA00023136"/>
    </source>
</evidence>
<accession>A0ABV9ZAC2</accession>
<evidence type="ECO:0000256" key="1">
    <source>
        <dbReference type="ARBA" id="ARBA00004651"/>
    </source>
</evidence>
<dbReference type="Proteomes" id="UP001595796">
    <property type="component" value="Unassembled WGS sequence"/>
</dbReference>
<name>A0ABV9ZAC2_9HYPH</name>
<feature type="transmembrane region" description="Helical" evidence="6">
    <location>
        <begin position="408"/>
        <end position="433"/>
    </location>
</feature>
<feature type="transmembrane region" description="Helical" evidence="6">
    <location>
        <begin position="484"/>
        <end position="508"/>
    </location>
</feature>
<feature type="domain" description="ABC3 transporter permease C-terminal" evidence="7">
    <location>
        <begin position="276"/>
        <end position="389"/>
    </location>
</feature>
<keyword evidence="3 6" id="KW-0812">Transmembrane</keyword>
<feature type="transmembrane region" description="Helical" evidence="6">
    <location>
        <begin position="31"/>
        <end position="52"/>
    </location>
</feature>
<dbReference type="RefSeq" id="WP_379771744.1">
    <property type="nucleotide sequence ID" value="NZ_JBHSJF010000008.1"/>
</dbReference>
<dbReference type="EMBL" id="JBHSJF010000008">
    <property type="protein sequence ID" value="MFC5069881.1"/>
    <property type="molecule type" value="Genomic_DNA"/>
</dbReference>
<organism evidence="8 9">
    <name type="scientific">Flaviflagellibacter deserti</name>
    <dbReference type="NCBI Taxonomy" id="2267266"/>
    <lineage>
        <taxon>Bacteria</taxon>
        <taxon>Pseudomonadati</taxon>
        <taxon>Pseudomonadota</taxon>
        <taxon>Alphaproteobacteria</taxon>
        <taxon>Hyphomicrobiales</taxon>
        <taxon>Flaviflagellibacter</taxon>
    </lineage>
</organism>
<dbReference type="PANTHER" id="PTHR30287">
    <property type="entry name" value="MEMBRANE COMPONENT OF PREDICTED ABC SUPERFAMILY METABOLITE UPTAKE TRANSPORTER"/>
    <property type="match status" value="1"/>
</dbReference>
<feature type="domain" description="ABC3 transporter permease C-terminal" evidence="7">
    <location>
        <begin position="733"/>
        <end position="846"/>
    </location>
</feature>
<evidence type="ECO:0000313" key="9">
    <source>
        <dbReference type="Proteomes" id="UP001595796"/>
    </source>
</evidence>
<gene>
    <name evidence="8" type="ORF">ACFPFW_17840</name>
</gene>
<evidence type="ECO:0000256" key="4">
    <source>
        <dbReference type="ARBA" id="ARBA00022989"/>
    </source>
</evidence>
<comment type="caution">
    <text evidence="8">The sequence shown here is derived from an EMBL/GenBank/DDBJ whole genome shotgun (WGS) entry which is preliminary data.</text>
</comment>
<keyword evidence="5 6" id="KW-0472">Membrane</keyword>
<comment type="subcellular location">
    <subcellularLocation>
        <location evidence="1">Cell membrane</location>
        <topology evidence="1">Multi-pass membrane protein</topology>
    </subcellularLocation>
</comment>
<feature type="transmembrane region" description="Helical" evidence="6">
    <location>
        <begin position="272"/>
        <end position="296"/>
    </location>
</feature>
<feature type="transmembrane region" description="Helical" evidence="6">
    <location>
        <begin position="729"/>
        <end position="753"/>
    </location>
</feature>
<dbReference type="InterPro" id="IPR003838">
    <property type="entry name" value="ABC3_permease_C"/>
</dbReference>
<evidence type="ECO:0000259" key="7">
    <source>
        <dbReference type="Pfam" id="PF02687"/>
    </source>
</evidence>
<feature type="transmembrane region" description="Helical" evidence="6">
    <location>
        <begin position="317"/>
        <end position="346"/>
    </location>
</feature>
<proteinExistence type="predicted"/>
<feature type="transmembrane region" description="Helical" evidence="6">
    <location>
        <begin position="823"/>
        <end position="843"/>
    </location>
</feature>
<dbReference type="PANTHER" id="PTHR30287:SF1">
    <property type="entry name" value="INNER MEMBRANE PROTEIN"/>
    <property type="match status" value="1"/>
</dbReference>
<evidence type="ECO:0000256" key="6">
    <source>
        <dbReference type="SAM" id="Phobius"/>
    </source>
</evidence>
<dbReference type="InterPro" id="IPR038766">
    <property type="entry name" value="Membrane_comp_ABC_pdt"/>
</dbReference>
<evidence type="ECO:0000313" key="8">
    <source>
        <dbReference type="EMBL" id="MFC5069881.1"/>
    </source>
</evidence>
<feature type="transmembrane region" description="Helical" evidence="6">
    <location>
        <begin position="366"/>
        <end position="387"/>
    </location>
</feature>
<keyword evidence="2" id="KW-1003">Cell membrane</keyword>
<feature type="transmembrane region" description="Helical" evidence="6">
    <location>
        <begin position="439"/>
        <end position="463"/>
    </location>
</feature>
<keyword evidence="4 6" id="KW-1133">Transmembrane helix</keyword>
<reference evidence="9" key="1">
    <citation type="journal article" date="2019" name="Int. J. Syst. Evol. Microbiol.">
        <title>The Global Catalogue of Microorganisms (GCM) 10K type strain sequencing project: providing services to taxonomists for standard genome sequencing and annotation.</title>
        <authorList>
            <consortium name="The Broad Institute Genomics Platform"/>
            <consortium name="The Broad Institute Genome Sequencing Center for Infectious Disease"/>
            <person name="Wu L."/>
            <person name="Ma J."/>
        </authorList>
    </citation>
    <scope>NUCLEOTIDE SEQUENCE [LARGE SCALE GENOMIC DNA]</scope>
    <source>
        <strain evidence="9">CGMCC 1.16444</strain>
    </source>
</reference>
<keyword evidence="9" id="KW-1185">Reference proteome</keyword>
<evidence type="ECO:0000256" key="2">
    <source>
        <dbReference type="ARBA" id="ARBA00022475"/>
    </source>
</evidence>
<sequence>MSAFVDAPRAPGLLLSLKLALRELRNGLSGFRIFVACLALGVASIAGVGSIAQGLQDGLEREGRAILGGDAAFSLVHREASPDEYGLLASRGTVSTVATLRAMARTAEGTAALSELKAVDGAYPLAGKLVTDPGGDLSGLLASRDGAFGAVADPTLLGRLGITTGGRLQLGTATIEVRAALVTEPDALSDGIGLGPRLIVSREALMASGLIQPGSLVRWSYRVALPNGASNADVIKLTEDAKTAFPDAGWRIQTRDKASDRLEQNIGRFTQFLTLVGLTALLVGGVGVANSVAAYVEKRRESIAVLKALGAPGSRIFQIYLAQILMIAGLGVAAGLLLGAAMPFLVQWLAGAILPLPFEAQLQPQQLAMAALFGMLIAFVFALWPLARAHDMPVTALFRDHLSEKPSWPRIGYLVLIALALGALVAVMVVTAADKKVALIFLGAAVAIFALLRVVATGIMAIARRLPRPRSAELRLALANIHRPGALTPSVVLSLGLGLALLVALTLIDSSIRNQLTANLPERAPTFFFIDIPNSEAQDFNAFLQMNAPGATIEQVPMLRGRVTGLKGQSTENYPAGDAAWVLRGDRGLTFSATLPKDSVITGGTWWPADYTGENLVSFENKLGAELDLKVGDMISVNVLGRQINAKIANFRTVEWENLGINFVMVFSPNTFAGAPYQFLATLTLPDDTGAETETNLLKASAGRFPSVSAVRVKDALETIGDLVGKLSLAIRVASGITLVASVLVLAGALAAGHRYRVYDAMILKTLGATRRRIVGAFALEYLLIGLATAVFGLIAGTISAWVVVVQVMDVPFSFDGPGAASAALFALGLTIVLGLIGTWRLVGLKPASVLREL</sequence>